<dbReference type="Proteomes" id="UP001178507">
    <property type="component" value="Unassembled WGS sequence"/>
</dbReference>
<feature type="compositionally biased region" description="Low complexity" evidence="1">
    <location>
        <begin position="55"/>
        <end position="77"/>
    </location>
</feature>
<feature type="compositionally biased region" description="Basic and acidic residues" evidence="1">
    <location>
        <begin position="13"/>
        <end position="38"/>
    </location>
</feature>
<feature type="compositionally biased region" description="Basic and acidic residues" evidence="1">
    <location>
        <begin position="78"/>
        <end position="88"/>
    </location>
</feature>
<sequence length="371" mass="39394">MPLAGLPPMPIGHSKEQEEQWKLQQEKAAQEARYRQHQMEQQQEAMQKKAEYLEQQRQQQLHQWQGQQQEEQQQIQKQTDKTNTEVKKALNPFLQGLKNAFSKEAKEADTQAQHAAESVAASTNDVISSLTDSATNAANDAVSSLTDSASHAANDAMSSLQDSASHAANDAMSSLQDSANHASNDVASSFDEAANNIANEAASSLSESAAHAADQVHSSMEDAASRAREAASSVSGSANGFDVSKFVDSAAQAIRSATSAPSAATAPSPSPSAPSPSPSEDEGGMEGFLDSGAGDSAWSQIMGSSEKFDASHGVKAARSNPLAKAFAGVALVSLLSSLALRWRLVEPEVEDYSMIESLQMPTRSSREVRFA</sequence>
<reference evidence="2" key="1">
    <citation type="submission" date="2023-08" db="EMBL/GenBank/DDBJ databases">
        <authorList>
            <person name="Chen Y."/>
            <person name="Shah S."/>
            <person name="Dougan E. K."/>
            <person name="Thang M."/>
            <person name="Chan C."/>
        </authorList>
    </citation>
    <scope>NUCLEOTIDE SEQUENCE</scope>
</reference>
<name>A0AA36I7J0_9DINO</name>
<feature type="compositionally biased region" description="Low complexity" evidence="1">
    <location>
        <begin position="258"/>
        <end position="267"/>
    </location>
</feature>
<dbReference type="EMBL" id="CAUJNA010000902">
    <property type="protein sequence ID" value="CAJ1382434.1"/>
    <property type="molecule type" value="Genomic_DNA"/>
</dbReference>
<feature type="region of interest" description="Disordered" evidence="1">
    <location>
        <begin position="140"/>
        <end position="184"/>
    </location>
</feature>
<evidence type="ECO:0000313" key="2">
    <source>
        <dbReference type="EMBL" id="CAJ1382434.1"/>
    </source>
</evidence>
<feature type="compositionally biased region" description="Pro residues" evidence="1">
    <location>
        <begin position="1"/>
        <end position="10"/>
    </location>
</feature>
<protein>
    <submittedName>
        <fullName evidence="2">Uncharacterized protein</fullName>
    </submittedName>
</protein>
<keyword evidence="3" id="KW-1185">Reference proteome</keyword>
<comment type="caution">
    <text evidence="2">The sequence shown here is derived from an EMBL/GenBank/DDBJ whole genome shotgun (WGS) entry which is preliminary data.</text>
</comment>
<feature type="region of interest" description="Disordered" evidence="1">
    <location>
        <begin position="205"/>
        <end position="237"/>
    </location>
</feature>
<evidence type="ECO:0000313" key="3">
    <source>
        <dbReference type="Proteomes" id="UP001178507"/>
    </source>
</evidence>
<feature type="compositionally biased region" description="Basic and acidic residues" evidence="1">
    <location>
        <begin position="219"/>
        <end position="229"/>
    </location>
</feature>
<evidence type="ECO:0000256" key="1">
    <source>
        <dbReference type="SAM" id="MobiDB-lite"/>
    </source>
</evidence>
<organism evidence="2 3">
    <name type="scientific">Effrenium voratum</name>
    <dbReference type="NCBI Taxonomy" id="2562239"/>
    <lineage>
        <taxon>Eukaryota</taxon>
        <taxon>Sar</taxon>
        <taxon>Alveolata</taxon>
        <taxon>Dinophyceae</taxon>
        <taxon>Suessiales</taxon>
        <taxon>Symbiodiniaceae</taxon>
        <taxon>Effrenium</taxon>
    </lineage>
</organism>
<dbReference type="Gene3D" id="1.20.120.20">
    <property type="entry name" value="Apolipoprotein"/>
    <property type="match status" value="1"/>
</dbReference>
<dbReference type="AlphaFoldDB" id="A0AA36I7J0"/>
<feature type="region of interest" description="Disordered" evidence="1">
    <location>
        <begin position="1"/>
        <end position="124"/>
    </location>
</feature>
<gene>
    <name evidence="2" type="ORF">EVOR1521_LOCUS9805</name>
</gene>
<accession>A0AA36I7J0</accession>
<feature type="region of interest" description="Disordered" evidence="1">
    <location>
        <begin position="258"/>
        <end position="291"/>
    </location>
</feature>
<proteinExistence type="predicted"/>
<feature type="compositionally biased region" description="Pro residues" evidence="1">
    <location>
        <begin position="268"/>
        <end position="277"/>
    </location>
</feature>